<dbReference type="Proteomes" id="UP000772434">
    <property type="component" value="Unassembled WGS sequence"/>
</dbReference>
<feature type="domain" description="FAD-binding PCMH-type" evidence="7">
    <location>
        <begin position="128"/>
        <end position="308"/>
    </location>
</feature>
<dbReference type="InterPro" id="IPR016169">
    <property type="entry name" value="FAD-bd_PCMH_sub2"/>
</dbReference>
<evidence type="ECO:0000313" key="9">
    <source>
        <dbReference type="Proteomes" id="UP000772434"/>
    </source>
</evidence>
<comment type="similarity">
    <text evidence="2">Belongs to the oxygen-dependent FAD-linked oxidoreductase family.</text>
</comment>
<evidence type="ECO:0000256" key="2">
    <source>
        <dbReference type="ARBA" id="ARBA00005466"/>
    </source>
</evidence>
<dbReference type="Gene3D" id="3.30.465.10">
    <property type="match status" value="2"/>
</dbReference>
<feature type="chain" id="PRO_5040110367" description="FAD-binding PCMH-type domain-containing protein" evidence="6">
    <location>
        <begin position="22"/>
        <end position="587"/>
    </location>
</feature>
<dbReference type="EMBL" id="JADNRY010000156">
    <property type="protein sequence ID" value="KAF9063004.1"/>
    <property type="molecule type" value="Genomic_DNA"/>
</dbReference>
<dbReference type="InterPro" id="IPR012951">
    <property type="entry name" value="BBE"/>
</dbReference>
<evidence type="ECO:0000256" key="4">
    <source>
        <dbReference type="ARBA" id="ARBA00022827"/>
    </source>
</evidence>
<evidence type="ECO:0000259" key="7">
    <source>
        <dbReference type="PROSITE" id="PS51387"/>
    </source>
</evidence>
<reference evidence="8" key="1">
    <citation type="submission" date="2020-11" db="EMBL/GenBank/DDBJ databases">
        <authorList>
            <consortium name="DOE Joint Genome Institute"/>
            <person name="Ahrendt S."/>
            <person name="Riley R."/>
            <person name="Andreopoulos W."/>
            <person name="Labutti K."/>
            <person name="Pangilinan J."/>
            <person name="Ruiz-Duenas F.J."/>
            <person name="Barrasa J.M."/>
            <person name="Sanchez-Garcia M."/>
            <person name="Camarero S."/>
            <person name="Miyauchi S."/>
            <person name="Serrano A."/>
            <person name="Linde D."/>
            <person name="Babiker R."/>
            <person name="Drula E."/>
            <person name="Ayuso-Fernandez I."/>
            <person name="Pacheco R."/>
            <person name="Padilla G."/>
            <person name="Ferreira P."/>
            <person name="Barriuso J."/>
            <person name="Kellner H."/>
            <person name="Castanera R."/>
            <person name="Alfaro M."/>
            <person name="Ramirez L."/>
            <person name="Pisabarro A.G."/>
            <person name="Kuo A."/>
            <person name="Tritt A."/>
            <person name="Lipzen A."/>
            <person name="He G."/>
            <person name="Yan M."/>
            <person name="Ng V."/>
            <person name="Cullen D."/>
            <person name="Martin F."/>
            <person name="Rosso M.-N."/>
            <person name="Henrissat B."/>
            <person name="Hibbett D."/>
            <person name="Martinez A.T."/>
            <person name="Grigoriev I.V."/>
        </authorList>
    </citation>
    <scope>NUCLEOTIDE SEQUENCE</scope>
    <source>
        <strain evidence="8">AH 40177</strain>
    </source>
</reference>
<comment type="caution">
    <text evidence="8">The sequence shown here is derived from an EMBL/GenBank/DDBJ whole genome shotgun (WGS) entry which is preliminary data.</text>
</comment>
<dbReference type="InterPro" id="IPR050416">
    <property type="entry name" value="FAD-linked_Oxidoreductase"/>
</dbReference>
<evidence type="ECO:0000256" key="6">
    <source>
        <dbReference type="SAM" id="SignalP"/>
    </source>
</evidence>
<dbReference type="InterPro" id="IPR006093">
    <property type="entry name" value="Oxy_OxRdtase_FAD_BS"/>
</dbReference>
<dbReference type="InterPro" id="IPR016166">
    <property type="entry name" value="FAD-bd_PCMH"/>
</dbReference>
<gene>
    <name evidence="8" type="ORF">BDP27DRAFT_1335841</name>
</gene>
<dbReference type="PANTHER" id="PTHR42973:SF39">
    <property type="entry name" value="FAD-BINDING PCMH-TYPE DOMAIN-CONTAINING PROTEIN"/>
    <property type="match status" value="1"/>
</dbReference>
<name>A0A9P5U224_9AGAR</name>
<keyword evidence="5" id="KW-0560">Oxidoreductase</keyword>
<keyword evidence="6" id="KW-0732">Signal</keyword>
<accession>A0A9P5U224</accession>
<dbReference type="SUPFAM" id="SSF56176">
    <property type="entry name" value="FAD-binding/transporter-associated domain-like"/>
    <property type="match status" value="1"/>
</dbReference>
<feature type="signal peptide" evidence="6">
    <location>
        <begin position="1"/>
        <end position="21"/>
    </location>
</feature>
<comment type="cofactor">
    <cofactor evidence="1">
        <name>FAD</name>
        <dbReference type="ChEBI" id="CHEBI:57692"/>
    </cofactor>
</comment>
<dbReference type="InterPro" id="IPR006094">
    <property type="entry name" value="Oxid_FAD_bind_N"/>
</dbReference>
<evidence type="ECO:0000256" key="3">
    <source>
        <dbReference type="ARBA" id="ARBA00022630"/>
    </source>
</evidence>
<dbReference type="PROSITE" id="PS00862">
    <property type="entry name" value="OX2_COVAL_FAD"/>
    <property type="match status" value="1"/>
</dbReference>
<dbReference type="OrthoDB" id="9983560at2759"/>
<organism evidence="8 9">
    <name type="scientific">Rhodocollybia butyracea</name>
    <dbReference type="NCBI Taxonomy" id="206335"/>
    <lineage>
        <taxon>Eukaryota</taxon>
        <taxon>Fungi</taxon>
        <taxon>Dikarya</taxon>
        <taxon>Basidiomycota</taxon>
        <taxon>Agaricomycotina</taxon>
        <taxon>Agaricomycetes</taxon>
        <taxon>Agaricomycetidae</taxon>
        <taxon>Agaricales</taxon>
        <taxon>Marasmiineae</taxon>
        <taxon>Omphalotaceae</taxon>
        <taxon>Rhodocollybia</taxon>
    </lineage>
</organism>
<dbReference type="GO" id="GO:0016491">
    <property type="term" value="F:oxidoreductase activity"/>
    <property type="evidence" value="ECO:0007669"/>
    <property type="project" value="UniProtKB-KW"/>
</dbReference>
<keyword evidence="9" id="KW-1185">Reference proteome</keyword>
<sequence>MMFSRLFSLLSFLSLWRPGVGNLNHGLSANSSNSCRCVPGDSCFPTADTWAQLNTSLSGRLVNVVSSAAFCHAVGCTDAQWTSSVFRANVPGAMNQVNWEQDYFSDPPSVCFLNSSDSRLPQQCNQGSGDVPLYAILAESAEDIQAGVNFAREYNLRLAIKASGHDYLGRSTARDSLLISTHSLQGILFSDDFVVGDTNHGSAVTVGSGVALNTLYAATKAQGKIFVGGTAATVVPAGGYVQGAGHSALSPAYGLAVDNVLEFIVVVANGSVLTVNEIEHSDLFWAMRGGGAGSWGVIVSATFRLYPTFNATVCESVIITTVPAAMGAVAAVHAKHIFDLDALQAGQYFWVVPTGVMVSDAEVIAMLVSTYFPNNASLEDSEAAYQPFIEEVGNVTNVGVLNNTCAVAQINDALNSASDAVGTDLVMGSRLFPASVYNTSADAIGDMYTALLENGTQYILGHLVAGGQVAENADIDMALNPAWRTAKTHMIIVNNWNDSFSIPEVAAQERLFTSSFQRAALTEIAGEDSGSYTNEADGLEPDFRTTFYGPNYEKLEAVKSIYDPGDLFIVAAGVGSERWDKAGFCRV</sequence>
<dbReference type="PROSITE" id="PS51387">
    <property type="entry name" value="FAD_PCMH"/>
    <property type="match status" value="1"/>
</dbReference>
<dbReference type="Pfam" id="PF08031">
    <property type="entry name" value="BBE"/>
    <property type="match status" value="1"/>
</dbReference>
<dbReference type="AlphaFoldDB" id="A0A9P5U224"/>
<dbReference type="Pfam" id="PF01565">
    <property type="entry name" value="FAD_binding_4"/>
    <property type="match status" value="1"/>
</dbReference>
<dbReference type="InterPro" id="IPR036318">
    <property type="entry name" value="FAD-bd_PCMH-like_sf"/>
</dbReference>
<dbReference type="PANTHER" id="PTHR42973">
    <property type="entry name" value="BINDING OXIDOREDUCTASE, PUTATIVE (AFU_ORTHOLOGUE AFUA_1G17690)-RELATED"/>
    <property type="match status" value="1"/>
</dbReference>
<dbReference type="GO" id="GO:0071949">
    <property type="term" value="F:FAD binding"/>
    <property type="evidence" value="ECO:0007669"/>
    <property type="project" value="InterPro"/>
</dbReference>
<protein>
    <recommendedName>
        <fullName evidence="7">FAD-binding PCMH-type domain-containing protein</fullName>
    </recommendedName>
</protein>
<evidence type="ECO:0000256" key="1">
    <source>
        <dbReference type="ARBA" id="ARBA00001974"/>
    </source>
</evidence>
<evidence type="ECO:0000256" key="5">
    <source>
        <dbReference type="ARBA" id="ARBA00023002"/>
    </source>
</evidence>
<keyword evidence="3" id="KW-0285">Flavoprotein</keyword>
<proteinExistence type="inferred from homology"/>
<keyword evidence="4" id="KW-0274">FAD</keyword>
<evidence type="ECO:0000313" key="8">
    <source>
        <dbReference type="EMBL" id="KAF9063004.1"/>
    </source>
</evidence>